<keyword evidence="1" id="KW-1133">Transmembrane helix</keyword>
<dbReference type="AlphaFoldDB" id="A0A5C3Q846"/>
<dbReference type="STRING" id="1884261.A0A5C3Q846"/>
<gene>
    <name evidence="2" type="ORF">BDV98DRAFT_216236</name>
</gene>
<feature type="transmembrane region" description="Helical" evidence="1">
    <location>
        <begin position="177"/>
        <end position="199"/>
    </location>
</feature>
<feature type="transmembrane region" description="Helical" evidence="1">
    <location>
        <begin position="90"/>
        <end position="112"/>
    </location>
</feature>
<keyword evidence="1" id="KW-0812">Transmembrane</keyword>
<sequence>MAPPTTNQEYLGTTFIISAFLSAILVGFSTIQGYLYFRNFQKDPHWLKCLIAAVWILDSLHISLILGSVHNTFITHFNDPTIFQHSFPNSSLAFDVAFVMGTMSMALVLAFHSYRVKLVTPNRVLQWMCFVVTGTRNVLLLLLAVLSCVAIGTTWVSSGSAPTNDEGSEFLSGWTGSLLLATVALSTLSDVNGTIIVSASLWKHRREKLSSTRHLVTKIILYTVQTGACRAIFMFSLLILIIFAPINSEPRSMVPSPAVLTTGTQSHG</sequence>
<dbReference type="Proteomes" id="UP000305067">
    <property type="component" value="Unassembled WGS sequence"/>
</dbReference>
<dbReference type="PANTHER" id="PTHR40465">
    <property type="entry name" value="CHROMOSOME 1, WHOLE GENOME SHOTGUN SEQUENCE"/>
    <property type="match status" value="1"/>
</dbReference>
<feature type="transmembrane region" description="Helical" evidence="1">
    <location>
        <begin position="49"/>
        <end position="70"/>
    </location>
</feature>
<dbReference type="OrthoDB" id="2889308at2759"/>
<protein>
    <submittedName>
        <fullName evidence="2">Uncharacterized protein</fullName>
    </submittedName>
</protein>
<name>A0A5C3Q846_9AGAR</name>
<evidence type="ECO:0000313" key="2">
    <source>
        <dbReference type="EMBL" id="TFK98255.1"/>
    </source>
</evidence>
<dbReference type="PANTHER" id="PTHR40465:SF1">
    <property type="entry name" value="DUF6534 DOMAIN-CONTAINING PROTEIN"/>
    <property type="match status" value="1"/>
</dbReference>
<evidence type="ECO:0000256" key="1">
    <source>
        <dbReference type="SAM" id="Phobius"/>
    </source>
</evidence>
<feature type="transmembrane region" description="Helical" evidence="1">
    <location>
        <begin position="124"/>
        <end position="157"/>
    </location>
</feature>
<reference evidence="2 3" key="1">
    <citation type="journal article" date="2019" name="Nat. Ecol. Evol.">
        <title>Megaphylogeny resolves global patterns of mushroom evolution.</title>
        <authorList>
            <person name="Varga T."/>
            <person name="Krizsan K."/>
            <person name="Foldi C."/>
            <person name="Dima B."/>
            <person name="Sanchez-Garcia M."/>
            <person name="Sanchez-Ramirez S."/>
            <person name="Szollosi G.J."/>
            <person name="Szarkandi J.G."/>
            <person name="Papp V."/>
            <person name="Albert L."/>
            <person name="Andreopoulos W."/>
            <person name="Angelini C."/>
            <person name="Antonin V."/>
            <person name="Barry K.W."/>
            <person name="Bougher N.L."/>
            <person name="Buchanan P."/>
            <person name="Buyck B."/>
            <person name="Bense V."/>
            <person name="Catcheside P."/>
            <person name="Chovatia M."/>
            <person name="Cooper J."/>
            <person name="Damon W."/>
            <person name="Desjardin D."/>
            <person name="Finy P."/>
            <person name="Geml J."/>
            <person name="Haridas S."/>
            <person name="Hughes K."/>
            <person name="Justo A."/>
            <person name="Karasinski D."/>
            <person name="Kautmanova I."/>
            <person name="Kiss B."/>
            <person name="Kocsube S."/>
            <person name="Kotiranta H."/>
            <person name="LaButti K.M."/>
            <person name="Lechner B.E."/>
            <person name="Liimatainen K."/>
            <person name="Lipzen A."/>
            <person name="Lukacs Z."/>
            <person name="Mihaltcheva S."/>
            <person name="Morgado L.N."/>
            <person name="Niskanen T."/>
            <person name="Noordeloos M.E."/>
            <person name="Ohm R.A."/>
            <person name="Ortiz-Santana B."/>
            <person name="Ovrebo C."/>
            <person name="Racz N."/>
            <person name="Riley R."/>
            <person name="Savchenko A."/>
            <person name="Shiryaev A."/>
            <person name="Soop K."/>
            <person name="Spirin V."/>
            <person name="Szebenyi C."/>
            <person name="Tomsovsky M."/>
            <person name="Tulloss R.E."/>
            <person name="Uehling J."/>
            <person name="Grigoriev I.V."/>
            <person name="Vagvolgyi C."/>
            <person name="Papp T."/>
            <person name="Martin F.M."/>
            <person name="Miettinen O."/>
            <person name="Hibbett D.S."/>
            <person name="Nagy L.G."/>
        </authorList>
    </citation>
    <scope>NUCLEOTIDE SEQUENCE [LARGE SCALE GENOMIC DNA]</scope>
    <source>
        <strain evidence="2 3">CBS 309.79</strain>
    </source>
</reference>
<accession>A0A5C3Q846</accession>
<feature type="transmembrane region" description="Helical" evidence="1">
    <location>
        <begin position="15"/>
        <end position="37"/>
    </location>
</feature>
<feature type="transmembrane region" description="Helical" evidence="1">
    <location>
        <begin position="219"/>
        <end position="246"/>
    </location>
</feature>
<keyword evidence="1" id="KW-0472">Membrane</keyword>
<dbReference type="EMBL" id="ML178841">
    <property type="protein sequence ID" value="TFK98255.1"/>
    <property type="molecule type" value="Genomic_DNA"/>
</dbReference>
<evidence type="ECO:0000313" key="3">
    <source>
        <dbReference type="Proteomes" id="UP000305067"/>
    </source>
</evidence>
<keyword evidence="3" id="KW-1185">Reference proteome</keyword>
<organism evidence="2 3">
    <name type="scientific">Pterulicium gracile</name>
    <dbReference type="NCBI Taxonomy" id="1884261"/>
    <lineage>
        <taxon>Eukaryota</taxon>
        <taxon>Fungi</taxon>
        <taxon>Dikarya</taxon>
        <taxon>Basidiomycota</taxon>
        <taxon>Agaricomycotina</taxon>
        <taxon>Agaricomycetes</taxon>
        <taxon>Agaricomycetidae</taxon>
        <taxon>Agaricales</taxon>
        <taxon>Pleurotineae</taxon>
        <taxon>Pterulaceae</taxon>
        <taxon>Pterulicium</taxon>
    </lineage>
</organism>
<proteinExistence type="predicted"/>